<feature type="chain" id="PRO_5045047327" evidence="4">
    <location>
        <begin position="30"/>
        <end position="349"/>
    </location>
</feature>
<evidence type="ECO:0000256" key="2">
    <source>
        <dbReference type="ARBA" id="ARBA00010742"/>
    </source>
</evidence>
<sequence>MSMSSNSYWTRRQALSLFTGFAGSLALHACTQQPSGSLSNTSSTATEAVPATSGSTLWIGYTPLYIALEKGFFQAGGLNLDFRDFSSATDAMAAFGAGRLDSQALVTSEAVSLSAKGVDYRIIMAADNSLGGDGILARNSITTIADFRGKEVAVEVGGVSHFFLLQVLKEAGLSGDDVRLTNVTPDAAAAAYQAGRTEIAVTYSPFLQKADQAQQDGRIIYDTSKMPTAIVDVYLFSNQFIEANPNTVTGFIQGILQAREFMETDRDEALAIAGKRLQLTPQEVEEQLKGVRLIDLPTNLEMLGNPQSDIYLLTHMNDLSQFLVSQKQIPQAPDLTNTLEPRFLKEVQT</sequence>
<gene>
    <name evidence="5" type="ORF">IQ230_02585</name>
</gene>
<protein>
    <submittedName>
        <fullName evidence="5">ABC transporter substrate-binding protein</fullName>
    </submittedName>
</protein>
<keyword evidence="6" id="KW-1185">Reference proteome</keyword>
<dbReference type="RefSeq" id="WP_193930492.1">
    <property type="nucleotide sequence ID" value="NZ_CAWPMZ010000085.1"/>
</dbReference>
<comment type="similarity">
    <text evidence="2">Belongs to the bacterial solute-binding protein SsuA/TauA family.</text>
</comment>
<dbReference type="PANTHER" id="PTHR30024">
    <property type="entry name" value="ALIPHATIC SULFONATES-BINDING PROTEIN-RELATED"/>
    <property type="match status" value="1"/>
</dbReference>
<dbReference type="Gene3D" id="3.40.190.10">
    <property type="entry name" value="Periplasmic binding protein-like II"/>
    <property type="match status" value="2"/>
</dbReference>
<name>A0ABR9ULX1_9CHRO</name>
<accession>A0ABR9ULX1</accession>
<comment type="subcellular location">
    <subcellularLocation>
        <location evidence="1">Periplasm</location>
    </subcellularLocation>
</comment>
<dbReference type="PANTHER" id="PTHR30024:SF47">
    <property type="entry name" value="TAURINE-BINDING PERIPLASMIC PROTEIN"/>
    <property type="match status" value="1"/>
</dbReference>
<evidence type="ECO:0000256" key="4">
    <source>
        <dbReference type="SAM" id="SignalP"/>
    </source>
</evidence>
<proteinExistence type="inferred from homology"/>
<dbReference type="CDD" id="cd13563">
    <property type="entry name" value="PBP2_SsuA_like_6"/>
    <property type="match status" value="1"/>
</dbReference>
<dbReference type="Proteomes" id="UP000651156">
    <property type="component" value="Unassembled WGS sequence"/>
</dbReference>
<reference evidence="5 6" key="1">
    <citation type="submission" date="2020-10" db="EMBL/GenBank/DDBJ databases">
        <authorList>
            <person name="Castelo-Branco R."/>
            <person name="Eusebio N."/>
            <person name="Adriana R."/>
            <person name="Vieira A."/>
            <person name="Brugerolle De Fraissinette N."/>
            <person name="Rezende De Castro R."/>
            <person name="Schneider M.P."/>
            <person name="Vasconcelos V."/>
            <person name="Leao P.N."/>
        </authorList>
    </citation>
    <scope>NUCLEOTIDE SEQUENCE [LARGE SCALE GENOMIC DNA]</scope>
    <source>
        <strain evidence="5 6">LEGE 06123</strain>
    </source>
</reference>
<evidence type="ECO:0000256" key="3">
    <source>
        <dbReference type="ARBA" id="ARBA00022729"/>
    </source>
</evidence>
<feature type="signal peptide" evidence="4">
    <location>
        <begin position="1"/>
        <end position="29"/>
    </location>
</feature>
<evidence type="ECO:0000313" key="5">
    <source>
        <dbReference type="EMBL" id="MBE9189273.1"/>
    </source>
</evidence>
<evidence type="ECO:0000313" key="6">
    <source>
        <dbReference type="Proteomes" id="UP000651156"/>
    </source>
</evidence>
<organism evidence="5 6">
    <name type="scientific">Gloeocapsopsis crepidinum LEGE 06123</name>
    <dbReference type="NCBI Taxonomy" id="588587"/>
    <lineage>
        <taxon>Bacteria</taxon>
        <taxon>Bacillati</taxon>
        <taxon>Cyanobacteriota</taxon>
        <taxon>Cyanophyceae</taxon>
        <taxon>Oscillatoriophycideae</taxon>
        <taxon>Chroococcales</taxon>
        <taxon>Chroococcaceae</taxon>
        <taxon>Gloeocapsopsis</taxon>
    </lineage>
</organism>
<dbReference type="Pfam" id="PF13379">
    <property type="entry name" value="NMT1_2"/>
    <property type="match status" value="1"/>
</dbReference>
<keyword evidence="3 4" id="KW-0732">Signal</keyword>
<comment type="caution">
    <text evidence="5">The sequence shown here is derived from an EMBL/GenBank/DDBJ whole genome shotgun (WGS) entry which is preliminary data.</text>
</comment>
<dbReference type="SUPFAM" id="SSF53850">
    <property type="entry name" value="Periplasmic binding protein-like II"/>
    <property type="match status" value="1"/>
</dbReference>
<dbReference type="EMBL" id="JADEWN010000004">
    <property type="protein sequence ID" value="MBE9189273.1"/>
    <property type="molecule type" value="Genomic_DNA"/>
</dbReference>
<evidence type="ECO:0000256" key="1">
    <source>
        <dbReference type="ARBA" id="ARBA00004418"/>
    </source>
</evidence>